<evidence type="ECO:0000313" key="2">
    <source>
        <dbReference type="Proteomes" id="UP000022910"/>
    </source>
</evidence>
<protein>
    <submittedName>
        <fullName evidence="1">Uncharacterized protein</fullName>
    </submittedName>
</protein>
<evidence type="ECO:0000313" key="1">
    <source>
        <dbReference type="EMBL" id="EXX73634.1"/>
    </source>
</evidence>
<proteinExistence type="predicted"/>
<organism evidence="1 2">
    <name type="scientific">Rhizophagus irregularis (strain DAOM 197198w)</name>
    <name type="common">Glomus intraradices</name>
    <dbReference type="NCBI Taxonomy" id="1432141"/>
    <lineage>
        <taxon>Eukaryota</taxon>
        <taxon>Fungi</taxon>
        <taxon>Fungi incertae sedis</taxon>
        <taxon>Mucoromycota</taxon>
        <taxon>Glomeromycotina</taxon>
        <taxon>Glomeromycetes</taxon>
        <taxon>Glomerales</taxon>
        <taxon>Glomeraceae</taxon>
        <taxon>Rhizophagus</taxon>
    </lineage>
</organism>
<dbReference type="EMBL" id="JEMT01014061">
    <property type="protein sequence ID" value="EXX73634.1"/>
    <property type="molecule type" value="Genomic_DNA"/>
</dbReference>
<comment type="caution">
    <text evidence="1">The sequence shown here is derived from an EMBL/GenBank/DDBJ whole genome shotgun (WGS) entry which is preliminary data.</text>
</comment>
<dbReference type="HOGENOM" id="CLU_1563720_0_0_1"/>
<gene>
    <name evidence="1" type="ORF">RirG_058630</name>
</gene>
<keyword evidence="2" id="KW-1185">Reference proteome</keyword>
<dbReference type="AlphaFoldDB" id="A0A015L1F2"/>
<name>A0A015L1F2_RHIIW</name>
<dbReference type="Gene3D" id="1.20.1580.10">
    <property type="entry name" value="ABC transporter ATPase like domain"/>
    <property type="match status" value="1"/>
</dbReference>
<dbReference type="Proteomes" id="UP000022910">
    <property type="component" value="Unassembled WGS sequence"/>
</dbReference>
<dbReference type="OrthoDB" id="10358533at2759"/>
<reference evidence="1 2" key="1">
    <citation type="submission" date="2014-02" db="EMBL/GenBank/DDBJ databases">
        <title>Single nucleus genome sequencing reveals high similarity among nuclei of an endomycorrhizal fungus.</title>
        <authorList>
            <person name="Lin K."/>
            <person name="Geurts R."/>
            <person name="Zhang Z."/>
            <person name="Limpens E."/>
            <person name="Saunders D.G."/>
            <person name="Mu D."/>
            <person name="Pang E."/>
            <person name="Cao H."/>
            <person name="Cha H."/>
            <person name="Lin T."/>
            <person name="Zhou Q."/>
            <person name="Shang Y."/>
            <person name="Li Y."/>
            <person name="Ivanov S."/>
            <person name="Sharma T."/>
            <person name="Velzen R.V."/>
            <person name="Ruijter N.D."/>
            <person name="Aanen D.K."/>
            <person name="Win J."/>
            <person name="Kamoun S."/>
            <person name="Bisseling T."/>
            <person name="Huang S."/>
        </authorList>
    </citation>
    <scope>NUCLEOTIDE SEQUENCE [LARGE SCALE GENOMIC DNA]</scope>
    <source>
        <strain evidence="2">DAOM197198w</strain>
    </source>
</reference>
<accession>A0A015L1F2</accession>
<sequence length="171" mass="20044">MIKKFKYKFRNPFDSKTSSQNLWKGYNDEYQVHVTTSHTESEDISELCEKMVYMENLEKRREVYGICGECNELGTGKEWCQSCNAKRFKENFENWTSENKNIDELIQQSQLNAVLYIIQNVLNGYLMKILKMLIILPKEVLVAFIRLTGLDTFAIGISKIKIGRGFLKRLH</sequence>